<dbReference type="EMBL" id="CP030930">
    <property type="protein sequence ID" value="AXI70242.1"/>
    <property type="molecule type" value="Genomic_DNA"/>
</dbReference>
<gene>
    <name evidence="2" type="ORF">DTW94_02355</name>
</gene>
<feature type="transmembrane region" description="Helical" evidence="1">
    <location>
        <begin position="44"/>
        <end position="65"/>
    </location>
</feature>
<protein>
    <submittedName>
        <fullName evidence="2">Uncharacterized protein</fullName>
    </submittedName>
</protein>
<feature type="transmembrane region" description="Helical" evidence="1">
    <location>
        <begin position="72"/>
        <end position="93"/>
    </location>
</feature>
<reference evidence="2 3" key="1">
    <citation type="submission" date="2018-07" db="EMBL/GenBank/DDBJ databases">
        <title>Complete genome sequence of soil actinomycete Streptomyces cavourensis tj430.</title>
        <authorList>
            <person name="Wang P."/>
            <person name="Huang Y."/>
        </authorList>
    </citation>
    <scope>NUCLEOTIDE SEQUENCE [LARGE SCALE GENOMIC DNA]</scope>
    <source>
        <strain evidence="2 3">TJ430</strain>
    </source>
</reference>
<evidence type="ECO:0000313" key="3">
    <source>
        <dbReference type="Proteomes" id="UP000253779"/>
    </source>
</evidence>
<evidence type="ECO:0000256" key="1">
    <source>
        <dbReference type="SAM" id="Phobius"/>
    </source>
</evidence>
<dbReference type="AlphaFoldDB" id="A0AAD0Q1K6"/>
<accession>A0AAD0Q1K6</accession>
<dbReference type="Proteomes" id="UP000253779">
    <property type="component" value="Chromosome"/>
</dbReference>
<keyword evidence="1" id="KW-1133">Transmembrane helix</keyword>
<name>A0AAD0Q1K6_9ACTN</name>
<sequence>MPTFVPVLLPALSAVLMAVAGIRDQTARKRGTSPAGERGLLPLGWVAVGVTVLAALAGSFAGGLAEENLRPVLLLINAVWGMLALVALTRLLHRTLRTAEALALAVPVAVSAFLVMGVAR</sequence>
<keyword evidence="1" id="KW-0472">Membrane</keyword>
<feature type="transmembrane region" description="Helical" evidence="1">
    <location>
        <begin position="99"/>
        <end position="119"/>
    </location>
</feature>
<proteinExistence type="predicted"/>
<evidence type="ECO:0000313" key="2">
    <source>
        <dbReference type="EMBL" id="AXI70242.1"/>
    </source>
</evidence>
<organism evidence="2 3">
    <name type="scientific">Streptomyces cavourensis</name>
    <dbReference type="NCBI Taxonomy" id="67258"/>
    <lineage>
        <taxon>Bacteria</taxon>
        <taxon>Bacillati</taxon>
        <taxon>Actinomycetota</taxon>
        <taxon>Actinomycetes</taxon>
        <taxon>Kitasatosporales</taxon>
        <taxon>Streptomycetaceae</taxon>
        <taxon>Streptomyces</taxon>
    </lineage>
</organism>
<keyword evidence="1" id="KW-0812">Transmembrane</keyword>